<dbReference type="PATRIC" id="fig|451644.5.peg.469"/>
<dbReference type="AlphaFoldDB" id="A0A0J8UGZ6"/>
<gene>
    <name evidence="1" type="ORF">ACT17_02345</name>
</gene>
<comment type="caution">
    <text evidence="1">The sequence shown here is derived from an EMBL/GenBank/DDBJ whole genome shotgun (WGS) entry which is preliminary data.</text>
</comment>
<dbReference type="EMBL" id="LFOD01000001">
    <property type="protein sequence ID" value="KMV20521.1"/>
    <property type="molecule type" value="Genomic_DNA"/>
</dbReference>
<dbReference type="RefSeq" id="WP_019348931.1">
    <property type="nucleotide sequence ID" value="NZ_AGSZ01000867.1"/>
</dbReference>
<proteinExistence type="predicted"/>
<reference evidence="1 2" key="1">
    <citation type="submission" date="2015-06" db="EMBL/GenBank/DDBJ databases">
        <title>Genome sequence of Mycobacterium conceptionense strain MLE.</title>
        <authorList>
            <person name="Greninger A.L."/>
            <person name="Cunningham G."/>
            <person name="Chiu C.Y."/>
            <person name="Miller S."/>
        </authorList>
    </citation>
    <scope>NUCLEOTIDE SEQUENCE [LARGE SCALE GENOMIC DNA]</scope>
    <source>
        <strain evidence="1 2">MLE</strain>
    </source>
</reference>
<name>A0A0J8UGZ6_9MYCO</name>
<sequence length="239" mass="26839">MTHLLSTILEAYGGLDRWRELTSVTARKRFGGAIWAIKAVPGIVDDGDITVWIKDQRTALSPFTASDLKTVYTPQRVGIETTDGDVVEVLDDPRSSFAGHTLETPWTTLQLAYFTGYAMWTYTAEPFNLTFPGVRTEEGQPWTENGQRWRTLHVDYPHTIATHSPHQILYVDGDGLIQRRDYHVDIAGGSPAAHYVSDFDEIDGLVIPRTRMIYVRDADNHPIPEQLVVSIELTGITLN</sequence>
<organism evidence="1 2">
    <name type="scientific">Mycolicibacterium conceptionense</name>
    <dbReference type="NCBI Taxonomy" id="451644"/>
    <lineage>
        <taxon>Bacteria</taxon>
        <taxon>Bacillati</taxon>
        <taxon>Actinomycetota</taxon>
        <taxon>Actinomycetes</taxon>
        <taxon>Mycobacteriales</taxon>
        <taxon>Mycobacteriaceae</taxon>
        <taxon>Mycolicibacterium</taxon>
    </lineage>
</organism>
<accession>A0A0J8UGZ6</accession>
<evidence type="ECO:0000313" key="2">
    <source>
        <dbReference type="Proteomes" id="UP000037594"/>
    </source>
</evidence>
<dbReference type="OrthoDB" id="8746011at2"/>
<evidence type="ECO:0000313" key="1">
    <source>
        <dbReference type="EMBL" id="KMV20521.1"/>
    </source>
</evidence>
<dbReference type="Proteomes" id="UP000037594">
    <property type="component" value="Unassembled WGS sequence"/>
</dbReference>
<protein>
    <submittedName>
        <fullName evidence="1">Uncharacterized protein</fullName>
    </submittedName>
</protein>